<dbReference type="CDD" id="cd13585">
    <property type="entry name" value="PBP2_TMBP_like"/>
    <property type="match status" value="1"/>
</dbReference>
<dbReference type="PROSITE" id="PS51257">
    <property type="entry name" value="PROKAR_LIPOPROTEIN"/>
    <property type="match status" value="1"/>
</dbReference>
<dbReference type="SUPFAM" id="SSF53850">
    <property type="entry name" value="Periplasmic binding protein-like II"/>
    <property type="match status" value="1"/>
</dbReference>
<accession>A0A829VZ47</accession>
<dbReference type="Gene3D" id="3.40.190.10">
    <property type="entry name" value="Periplasmic binding protein-like II"/>
    <property type="match status" value="1"/>
</dbReference>
<dbReference type="InterPro" id="IPR050490">
    <property type="entry name" value="Bact_solute-bd_prot1"/>
</dbReference>
<comment type="caution">
    <text evidence="2">The sequence shown here is derived from an EMBL/GenBank/DDBJ whole genome shotgun (WGS) entry which is preliminary data.</text>
</comment>
<dbReference type="InterPro" id="IPR006059">
    <property type="entry name" value="SBP"/>
</dbReference>
<feature type="chain" id="PRO_5039115852" evidence="1">
    <location>
        <begin position="29"/>
        <end position="483"/>
    </location>
</feature>
<dbReference type="AlphaFoldDB" id="A0A829VZ47"/>
<protein>
    <submittedName>
        <fullName evidence="3">Sugar ABC transporter substrate-binding protein</fullName>
    </submittedName>
</protein>
<evidence type="ECO:0000313" key="3">
    <source>
        <dbReference type="EMBL" id="NSJ46855.1"/>
    </source>
</evidence>
<dbReference type="RefSeq" id="WP_002585847.1">
    <property type="nucleotide sequence ID" value="NZ_BJLB01000001.1"/>
</dbReference>
<feature type="signal peptide" evidence="1">
    <location>
        <begin position="1"/>
        <end position="28"/>
    </location>
</feature>
<reference evidence="2 4" key="1">
    <citation type="submission" date="2019-06" db="EMBL/GenBank/DDBJ databases">
        <title>Draft genome sequence of [Clostridium] clostridioforme NBRC 113352.</title>
        <authorList>
            <person name="Miura T."/>
            <person name="Furukawa M."/>
            <person name="Shimamura M."/>
            <person name="Ohyama Y."/>
            <person name="Yamazoe A."/>
            <person name="Kawasaki H."/>
        </authorList>
    </citation>
    <scope>NUCLEOTIDE SEQUENCE [LARGE SCALE GENOMIC DNA]</scope>
    <source>
        <strain evidence="2 4">NBRC 113352</strain>
    </source>
</reference>
<dbReference type="EMBL" id="BJLB01000001">
    <property type="protein sequence ID" value="GEA39302.1"/>
    <property type="molecule type" value="Genomic_DNA"/>
</dbReference>
<evidence type="ECO:0000256" key="1">
    <source>
        <dbReference type="SAM" id="SignalP"/>
    </source>
</evidence>
<keyword evidence="1" id="KW-0732">Signal</keyword>
<dbReference type="EMBL" id="JAAISW010000097">
    <property type="protein sequence ID" value="NSJ46855.1"/>
    <property type="molecule type" value="Genomic_DNA"/>
</dbReference>
<organism evidence="2 4">
    <name type="scientific">Enterocloster clostridioformis</name>
    <dbReference type="NCBI Taxonomy" id="1531"/>
    <lineage>
        <taxon>Bacteria</taxon>
        <taxon>Bacillati</taxon>
        <taxon>Bacillota</taxon>
        <taxon>Clostridia</taxon>
        <taxon>Lachnospirales</taxon>
        <taxon>Lachnospiraceae</taxon>
        <taxon>Enterocloster</taxon>
    </lineage>
</organism>
<reference evidence="3 5" key="2">
    <citation type="journal article" date="2020" name="Cell Host Microbe">
        <title>Functional and Genomic Variation between Human-Derived Isolates of Lachnospiraceae Reveals Inter- and Intra-Species Diversity.</title>
        <authorList>
            <person name="Sorbara M.T."/>
            <person name="Littmann E.R."/>
            <person name="Fontana E."/>
            <person name="Moody T.U."/>
            <person name="Kohout C.E."/>
            <person name="Gjonbalaj M."/>
            <person name="Eaton V."/>
            <person name="Seok R."/>
            <person name="Leiner I.M."/>
            <person name="Pamer E.G."/>
        </authorList>
    </citation>
    <scope>NUCLEOTIDE SEQUENCE [LARGE SCALE GENOMIC DNA]</scope>
    <source>
        <strain evidence="3 5">MSK.2.26</strain>
    </source>
</reference>
<evidence type="ECO:0000313" key="5">
    <source>
        <dbReference type="Proteomes" id="UP000719916"/>
    </source>
</evidence>
<dbReference type="Pfam" id="PF01547">
    <property type="entry name" value="SBP_bac_1"/>
    <property type="match status" value="1"/>
</dbReference>
<gene>
    <name evidence="2" type="ORF">Ccl03g_50150</name>
    <name evidence="3" type="ORF">G5B26_25645</name>
</gene>
<dbReference type="PANTHER" id="PTHR43649:SF12">
    <property type="entry name" value="DIACETYLCHITOBIOSE BINDING PROTEIN DASA"/>
    <property type="match status" value="1"/>
</dbReference>
<proteinExistence type="predicted"/>
<dbReference type="Proteomes" id="UP000315200">
    <property type="component" value="Unassembled WGS sequence"/>
</dbReference>
<dbReference type="PANTHER" id="PTHR43649">
    <property type="entry name" value="ARABINOSE-BINDING PROTEIN-RELATED"/>
    <property type="match status" value="1"/>
</dbReference>
<evidence type="ECO:0000313" key="4">
    <source>
        <dbReference type="Proteomes" id="UP000315200"/>
    </source>
</evidence>
<dbReference type="Proteomes" id="UP000719916">
    <property type="component" value="Unassembled WGS sequence"/>
</dbReference>
<evidence type="ECO:0000313" key="2">
    <source>
        <dbReference type="EMBL" id="GEA39302.1"/>
    </source>
</evidence>
<name>A0A829VZ47_9FIRM</name>
<reference evidence="3" key="3">
    <citation type="submission" date="2020-02" db="EMBL/GenBank/DDBJ databases">
        <authorList>
            <person name="Littmann E."/>
            <person name="Sorbara M."/>
        </authorList>
    </citation>
    <scope>NUCLEOTIDE SEQUENCE</scope>
    <source>
        <strain evidence="3">MSK.2.26</strain>
    </source>
</reference>
<sequence>MKKRRITRSLAAAVMAASILGGCGSSNTQSTTGTSAATARTGEDALKEGAQGMSKDVSQEMSEAASGKDYCSTFDVAGAGDLTLDVMITSLGDSDGGPYLRGVMEDYMGMYPNVKLNPVECSMNDLYTTLITQATAGTLPDIFTMTEAYSANCLEMGMNVDNMDELLGEEYLKGLMPAAIENATVDGSLVYMPWQNNITAMVYRKDLFEEKGIQVPKTWDEFLEAAKALTEDLDGDGKMDRYGCVFAGTRNDSAESRFQTFALTYGCDFVTENGDGTFTSGFGTDAYRNAMTSFIDLAANKGVTPPGLIETGYSEAYTMIAADQACMFFSASNVLGGIYNANPEMRGKMGSFRMPTAEGVDPVTSFSSVGMTVSSTCKNPEVAADFLKYMTSVDNSVTWNEATCRLPVVKDALTAICERDNAYSGFAEASDSAVIYPAFAGLAELRDICGECWQTVVSEGVPVDEAIAAAAAKAENVAKSYSN</sequence>